<feature type="domain" description="Asparagine synthetase" evidence="1">
    <location>
        <begin position="31"/>
        <end position="102"/>
    </location>
</feature>
<proteinExistence type="predicted"/>
<dbReference type="Gene3D" id="3.40.50.620">
    <property type="entry name" value="HUPs"/>
    <property type="match status" value="1"/>
</dbReference>
<dbReference type="GO" id="GO:0006529">
    <property type="term" value="P:asparagine biosynthetic process"/>
    <property type="evidence" value="ECO:0007669"/>
    <property type="project" value="InterPro"/>
</dbReference>
<evidence type="ECO:0000259" key="1">
    <source>
        <dbReference type="Pfam" id="PF00733"/>
    </source>
</evidence>
<evidence type="ECO:0000313" key="2">
    <source>
        <dbReference type="EMBL" id="SVA90350.1"/>
    </source>
</evidence>
<dbReference type="GO" id="GO:0004066">
    <property type="term" value="F:asparagine synthase (glutamine-hydrolyzing) activity"/>
    <property type="evidence" value="ECO:0007669"/>
    <property type="project" value="InterPro"/>
</dbReference>
<dbReference type="InterPro" id="IPR001962">
    <property type="entry name" value="Asn_synthase"/>
</dbReference>
<dbReference type="Pfam" id="PF00733">
    <property type="entry name" value="Asn_synthase"/>
    <property type="match status" value="1"/>
</dbReference>
<dbReference type="SUPFAM" id="SSF52402">
    <property type="entry name" value="Adenine nucleotide alpha hydrolases-like"/>
    <property type="match status" value="1"/>
</dbReference>
<reference evidence="2" key="1">
    <citation type="submission" date="2018-05" db="EMBL/GenBank/DDBJ databases">
        <authorList>
            <person name="Lanie J.A."/>
            <person name="Ng W.-L."/>
            <person name="Kazmierczak K.M."/>
            <person name="Andrzejewski T.M."/>
            <person name="Davidsen T.M."/>
            <person name="Wayne K.J."/>
            <person name="Tettelin H."/>
            <person name="Glass J.I."/>
            <person name="Rusch D."/>
            <person name="Podicherti R."/>
            <person name="Tsui H.-C.T."/>
            <person name="Winkler M.E."/>
        </authorList>
    </citation>
    <scope>NUCLEOTIDE SEQUENCE</scope>
</reference>
<gene>
    <name evidence="2" type="ORF">METZ01_LOCUS143204</name>
</gene>
<dbReference type="AlphaFoldDB" id="A0A381ZM83"/>
<dbReference type="InterPro" id="IPR014729">
    <property type="entry name" value="Rossmann-like_a/b/a_fold"/>
</dbReference>
<accession>A0A381ZM83</accession>
<sequence length="103" mass="11481">MSLFILDLLDTMNEKIQRLYQILNKSVSDCNSTCISLSGGLDSSILASLMKSKEKNAISIICKEFPGTDLTYCQMIAKKFQLPLVMKLISTEEVITAIDKTIK</sequence>
<organism evidence="2">
    <name type="scientific">marine metagenome</name>
    <dbReference type="NCBI Taxonomy" id="408172"/>
    <lineage>
        <taxon>unclassified sequences</taxon>
        <taxon>metagenomes</taxon>
        <taxon>ecological metagenomes</taxon>
    </lineage>
</organism>
<name>A0A381ZM83_9ZZZZ</name>
<protein>
    <recommendedName>
        <fullName evidence="1">Asparagine synthetase domain-containing protein</fullName>
    </recommendedName>
</protein>
<dbReference type="EMBL" id="UINC01021871">
    <property type="protein sequence ID" value="SVA90350.1"/>
    <property type="molecule type" value="Genomic_DNA"/>
</dbReference>
<feature type="non-terminal residue" evidence="2">
    <location>
        <position position="103"/>
    </location>
</feature>